<dbReference type="CDD" id="cd04196">
    <property type="entry name" value="GT_2_like_d"/>
    <property type="match status" value="1"/>
</dbReference>
<dbReference type="GO" id="GO:0016757">
    <property type="term" value="F:glycosyltransferase activity"/>
    <property type="evidence" value="ECO:0007669"/>
    <property type="project" value="UniProtKB-KW"/>
</dbReference>
<dbReference type="SUPFAM" id="SSF53448">
    <property type="entry name" value="Nucleotide-diphospho-sugar transferases"/>
    <property type="match status" value="1"/>
</dbReference>
<dbReference type="InterPro" id="IPR029044">
    <property type="entry name" value="Nucleotide-diphossugar_trans"/>
</dbReference>
<dbReference type="Pfam" id="PF00535">
    <property type="entry name" value="Glycos_transf_2"/>
    <property type="match status" value="1"/>
</dbReference>
<sequence>MSQQVAILLASYNGEQFIRAQIDSILSQSCNDWHLFIRDDDSTDSTFAIEQEYANRYPQQITIVNAPSAKHSSKHNFWTLSQYVLDKTDSEYVMFCDQDDVWTQSKVEDTLRAMKSAEQRFQDRRILVHTDLEVVDKDLNVLGDSFIKYRALDPSCTEVNRIVVQNNVTGCTTMLSRKLLQKALELNDIEKIAMHDWWFSLVASVFGHIVFLNKSTIKYRQHGGNVVGATKVNSPSFILKRLSGSNHVKKTLRMAVKQAGGFLDTYHDIPSDDRNTLSEFANLYKKSKIRRVSLIIRKRYLKQGPIQIIGELLFI</sequence>
<dbReference type="PANTHER" id="PTHR43685">
    <property type="entry name" value="GLYCOSYLTRANSFERASE"/>
    <property type="match status" value="1"/>
</dbReference>
<dbReference type="InterPro" id="IPR050834">
    <property type="entry name" value="Glycosyltransf_2"/>
</dbReference>
<dbReference type="EMBL" id="CACRSP010000015">
    <property type="protein sequence ID" value="VYT21376.1"/>
    <property type="molecule type" value="Genomic_DNA"/>
</dbReference>
<accession>A0A6N2V2X0</accession>
<keyword evidence="2" id="KW-0808">Transferase</keyword>
<organism evidence="2">
    <name type="scientific">Bifidobacterium dentium</name>
    <dbReference type="NCBI Taxonomy" id="1689"/>
    <lineage>
        <taxon>Bacteria</taxon>
        <taxon>Bacillati</taxon>
        <taxon>Actinomycetota</taxon>
        <taxon>Actinomycetes</taxon>
        <taxon>Bifidobacteriales</taxon>
        <taxon>Bifidobacteriaceae</taxon>
        <taxon>Bifidobacterium</taxon>
    </lineage>
</organism>
<proteinExistence type="predicted"/>
<protein>
    <submittedName>
        <fullName evidence="2">UDP-Glc:alpha-D-GlcNAc-diphosphoundecaprenol beta-1,3-glucosyltransferase WfgD</fullName>
        <ecNumber evidence="2">2.4.1.305</ecNumber>
    </submittedName>
</protein>
<name>A0A6N2V2X0_9BIFI</name>
<dbReference type="AlphaFoldDB" id="A0A6N2V2X0"/>
<evidence type="ECO:0000259" key="1">
    <source>
        <dbReference type="Pfam" id="PF00535"/>
    </source>
</evidence>
<dbReference type="Gene3D" id="3.90.550.10">
    <property type="entry name" value="Spore Coat Polysaccharide Biosynthesis Protein SpsA, Chain A"/>
    <property type="match status" value="1"/>
</dbReference>
<feature type="domain" description="Glycosyltransferase 2-like" evidence="1">
    <location>
        <begin position="7"/>
        <end position="116"/>
    </location>
</feature>
<reference evidence="2" key="1">
    <citation type="submission" date="2019-11" db="EMBL/GenBank/DDBJ databases">
        <authorList>
            <person name="Feng L."/>
        </authorList>
    </citation>
    <scope>NUCLEOTIDE SEQUENCE</scope>
    <source>
        <strain evidence="2">BdentiumLFYP24</strain>
    </source>
</reference>
<dbReference type="InterPro" id="IPR001173">
    <property type="entry name" value="Glyco_trans_2-like"/>
</dbReference>
<evidence type="ECO:0000313" key="2">
    <source>
        <dbReference type="EMBL" id="VYT21376.1"/>
    </source>
</evidence>
<dbReference type="RefSeq" id="WP_156341688.1">
    <property type="nucleotide sequence ID" value="NZ_CACRSP010000015.1"/>
</dbReference>
<dbReference type="PANTHER" id="PTHR43685:SF11">
    <property type="entry name" value="GLYCOSYLTRANSFERASE TAGX-RELATED"/>
    <property type="match status" value="1"/>
</dbReference>
<gene>
    <name evidence="2" type="primary">wfgD</name>
    <name evidence="2" type="ORF">BDLFYP24_00580</name>
</gene>
<dbReference type="EC" id="2.4.1.305" evidence="2"/>
<keyword evidence="2" id="KW-0328">Glycosyltransferase</keyword>